<organism evidence="1">
    <name type="scientific">Plutella xylostella granulovirus</name>
    <dbReference type="NCBI Taxonomy" id="98383"/>
    <lineage>
        <taxon>Viruses</taxon>
        <taxon>Viruses incertae sedis</taxon>
        <taxon>Naldaviricetes</taxon>
        <taxon>Lefavirales</taxon>
        <taxon>Baculoviridae</taxon>
        <taxon>Betabaculovirus</taxon>
        <taxon>Betabaculovirus pluxylostellae</taxon>
    </lineage>
</organism>
<dbReference type="Pfam" id="PF04631">
    <property type="entry name" value="PIF2"/>
    <property type="match status" value="1"/>
</dbReference>
<sequence>MFWLGCVLVLLFIYLMYHPLHMAFYDVVDDAEERNRLLNDGTFRRQLRDRRYAPLHTLPSVSVNVDGPATGCFSTPTLVTRNDVPSFDCSAVCGTEASAYFYVDEHRKVAVDGVLLGVGGYCTTNSVPRLCNSETSILLYGANQWTCIAEDPRFFAGEANMIQMAGRQHSELLNGEQLRKNVLWDNLLNVEVNPTANTFRRSWDDVMEDGKRRFEVRCDALDLKHNAMFVNPYNAIECLPNVCTDVNHAHPDVRPDFVTGFCECGDQNVTRVRHIQEEDRTTKCASIVNRVHRDANTADFRVDCLSLDSPVSSFSRDKLLCPPSIFNTNSDFAYTFTLRGVNNVSGNGIHEPTYRLWADTRSRIRWKT</sequence>
<dbReference type="EMBL" id="KU666537">
    <property type="protein sequence ID" value="ANY57556.1"/>
    <property type="molecule type" value="Genomic_DNA"/>
</dbReference>
<evidence type="ECO:0000313" key="1">
    <source>
        <dbReference type="EMBL" id="ANY57556.1"/>
    </source>
</evidence>
<accession>A0A1B2CSD8</accession>
<gene>
    <name evidence="1" type="primary">PlxyGV037</name>
</gene>
<proteinExistence type="predicted"/>
<dbReference type="InterPro" id="IPR006725">
    <property type="entry name" value="PIF2"/>
</dbReference>
<reference evidence="1" key="1">
    <citation type="journal article" date="2016" name="Arch. Virol.">
        <title>The comparative analysis of complete genome sequences from two South African betabaculoviruses: Phthorimaea operculella granulovirus and Plutella xylostella granulovirus.</title>
        <authorList>
            <person name="Jukes M.D."/>
            <person name="Motsoeneng B.M."/>
            <person name="Knox C.M."/>
            <person name="Hill M.P."/>
            <person name="Moore S.D."/>
        </authorList>
    </citation>
    <scope>NUCLEOTIDE SEQUENCE</scope>
    <source>
        <strain evidence="1">SA</strain>
    </source>
</reference>
<protein>
    <submittedName>
        <fullName evidence="1">PlxyGVORF37 protein</fullName>
    </submittedName>
</protein>
<name>A0A1B2CSD8_9BBAC</name>